<evidence type="ECO:0000313" key="5">
    <source>
        <dbReference type="EMBL" id="HJC64730.1"/>
    </source>
</evidence>
<accession>A0A9D2PRI6</accession>
<dbReference type="EMBL" id="DWVZ01000199">
    <property type="protein sequence ID" value="HJC64730.1"/>
    <property type="molecule type" value="Genomic_DNA"/>
</dbReference>
<evidence type="ECO:0000256" key="1">
    <source>
        <dbReference type="ARBA" id="ARBA00001947"/>
    </source>
</evidence>
<organism evidence="5 6">
    <name type="scientific">Candidatus Blautia merdavium</name>
    <dbReference type="NCBI Taxonomy" id="2838494"/>
    <lineage>
        <taxon>Bacteria</taxon>
        <taxon>Bacillati</taxon>
        <taxon>Bacillota</taxon>
        <taxon>Clostridia</taxon>
        <taxon>Lachnospirales</taxon>
        <taxon>Lachnospiraceae</taxon>
        <taxon>Blautia</taxon>
    </lineage>
</organism>
<dbReference type="InterPro" id="IPR036264">
    <property type="entry name" value="Bact_exopeptidase_dim_dom"/>
</dbReference>
<gene>
    <name evidence="5" type="ORF">H9753_14135</name>
</gene>
<protein>
    <submittedName>
        <fullName evidence="5">M20/M25/M40 family metallo-hydrolase</fullName>
    </submittedName>
</protein>
<dbReference type="Proteomes" id="UP000823886">
    <property type="component" value="Unassembled WGS sequence"/>
</dbReference>
<dbReference type="Gene3D" id="3.40.630.10">
    <property type="entry name" value="Zn peptidases"/>
    <property type="match status" value="2"/>
</dbReference>
<dbReference type="SUPFAM" id="SSF55031">
    <property type="entry name" value="Bacterial exopeptidase dimerisation domain"/>
    <property type="match status" value="1"/>
</dbReference>
<evidence type="ECO:0000256" key="3">
    <source>
        <dbReference type="ARBA" id="ARBA00022801"/>
    </source>
</evidence>
<comment type="caution">
    <text evidence="5">The sequence shown here is derived from an EMBL/GenBank/DDBJ whole genome shotgun (WGS) entry which is preliminary data.</text>
</comment>
<evidence type="ECO:0000256" key="4">
    <source>
        <dbReference type="ARBA" id="ARBA00022833"/>
    </source>
</evidence>
<name>A0A9D2PRI6_9FIRM</name>
<comment type="cofactor">
    <cofactor evidence="1">
        <name>Zn(2+)</name>
        <dbReference type="ChEBI" id="CHEBI:29105"/>
    </cofactor>
</comment>
<dbReference type="PANTHER" id="PTHR43808:SF31">
    <property type="entry name" value="N-ACETYL-L-CITRULLINE DEACETYLASE"/>
    <property type="match status" value="1"/>
</dbReference>
<dbReference type="InterPro" id="IPR002933">
    <property type="entry name" value="Peptidase_M20"/>
</dbReference>
<dbReference type="GO" id="GO:0008777">
    <property type="term" value="F:acetylornithine deacetylase activity"/>
    <property type="evidence" value="ECO:0007669"/>
    <property type="project" value="TreeGrafter"/>
</dbReference>
<dbReference type="PROSITE" id="PS00758">
    <property type="entry name" value="ARGE_DAPE_CPG2_1"/>
    <property type="match status" value="1"/>
</dbReference>
<dbReference type="AlphaFoldDB" id="A0A9D2PRI6"/>
<dbReference type="GO" id="GO:0006526">
    <property type="term" value="P:L-arginine biosynthetic process"/>
    <property type="evidence" value="ECO:0007669"/>
    <property type="project" value="TreeGrafter"/>
</dbReference>
<reference evidence="5" key="1">
    <citation type="journal article" date="2021" name="PeerJ">
        <title>Extensive microbial diversity within the chicken gut microbiome revealed by metagenomics and culture.</title>
        <authorList>
            <person name="Gilroy R."/>
            <person name="Ravi A."/>
            <person name="Getino M."/>
            <person name="Pursley I."/>
            <person name="Horton D.L."/>
            <person name="Alikhan N.F."/>
            <person name="Baker D."/>
            <person name="Gharbi K."/>
            <person name="Hall N."/>
            <person name="Watson M."/>
            <person name="Adriaenssens E.M."/>
            <person name="Foster-Nyarko E."/>
            <person name="Jarju S."/>
            <person name="Secka A."/>
            <person name="Antonio M."/>
            <person name="Oren A."/>
            <person name="Chaudhuri R.R."/>
            <person name="La Ragione R."/>
            <person name="Hildebrand F."/>
            <person name="Pallen M.J."/>
        </authorList>
    </citation>
    <scope>NUCLEOTIDE SEQUENCE</scope>
    <source>
        <strain evidence="5">ChiBcec2-3848</strain>
    </source>
</reference>
<reference evidence="5" key="2">
    <citation type="submission" date="2021-04" db="EMBL/GenBank/DDBJ databases">
        <authorList>
            <person name="Gilroy R."/>
        </authorList>
    </citation>
    <scope>NUCLEOTIDE SEQUENCE</scope>
    <source>
        <strain evidence="5">ChiBcec2-3848</strain>
    </source>
</reference>
<evidence type="ECO:0000313" key="6">
    <source>
        <dbReference type="Proteomes" id="UP000823886"/>
    </source>
</evidence>
<keyword evidence="4" id="KW-0862">Zinc</keyword>
<proteinExistence type="predicted"/>
<sequence length="442" mass="48510">MVEDIRRLVRVPSIAEQGTTEEAPYGAACKAVLEEMRQIGREKGFNTENHGNRLVSFLYGEGDREIGIWGHLDVVPEGEGWKYPPFDCTRVRGFLIGRGTQDNKGPAIAVLYAMAFLKEKGFRPEVRFRQILGCMEEQGMEDAEYYLAHEKAPDFSFVSDCRFPVCCGEKGILNLRIRSSKVTGRLENLHGGTAPNAIAARAEAIVRGKHFYAEGIAGHAAFPEGGKNALGVLCRQLLQAPGLECEPALKMAALLGSEGYGFGAGIACSDEKSGRLTCNLGTLELKQGRLEGELDIRYPVTKKAGEILKKLEGFLDDFGCEIIHQADSPPYFISSEDPRVQCLTDAYRQAMHVREPKPYTMGGGTYARKLPRTVGFGPGMPADLSDLDLPKGHGNGHGADEAQSIKNLQKAIEIYVYALLNLSNYYGNQEEIQGKEKAERAE</sequence>
<dbReference type="InterPro" id="IPR050072">
    <property type="entry name" value="Peptidase_M20A"/>
</dbReference>
<dbReference type="InterPro" id="IPR001261">
    <property type="entry name" value="ArgE/DapE_CS"/>
</dbReference>
<dbReference type="GO" id="GO:0046872">
    <property type="term" value="F:metal ion binding"/>
    <property type="evidence" value="ECO:0007669"/>
    <property type="project" value="UniProtKB-KW"/>
</dbReference>
<dbReference type="SUPFAM" id="SSF53187">
    <property type="entry name" value="Zn-dependent exopeptidases"/>
    <property type="match status" value="1"/>
</dbReference>
<evidence type="ECO:0000256" key="2">
    <source>
        <dbReference type="ARBA" id="ARBA00022723"/>
    </source>
</evidence>
<keyword evidence="2" id="KW-0479">Metal-binding</keyword>
<dbReference type="Pfam" id="PF01546">
    <property type="entry name" value="Peptidase_M20"/>
    <property type="match status" value="1"/>
</dbReference>
<keyword evidence="3" id="KW-0378">Hydrolase</keyword>
<dbReference type="PANTHER" id="PTHR43808">
    <property type="entry name" value="ACETYLORNITHINE DEACETYLASE"/>
    <property type="match status" value="1"/>
</dbReference>